<organism evidence="12 13">
    <name type="scientific">Halomonas eurihalina</name>
    <dbReference type="NCBI Taxonomy" id="42566"/>
    <lineage>
        <taxon>Bacteria</taxon>
        <taxon>Pseudomonadati</taxon>
        <taxon>Pseudomonadota</taxon>
        <taxon>Gammaproteobacteria</taxon>
        <taxon>Oceanospirillales</taxon>
        <taxon>Halomonadaceae</taxon>
        <taxon>Halomonas</taxon>
    </lineage>
</organism>
<dbReference type="PANTHER" id="PTHR32282:SF32">
    <property type="entry name" value="PENICILLIN-BINDING PROTEIN 2A"/>
    <property type="match status" value="1"/>
</dbReference>
<dbReference type="InterPro" id="IPR036950">
    <property type="entry name" value="PBP_transglycosylase"/>
</dbReference>
<evidence type="ECO:0000313" key="12">
    <source>
        <dbReference type="EMBL" id="TZG40073.1"/>
    </source>
</evidence>
<name>A0A5D9D9G6_HALER</name>
<sequence length="226" mass="26227">MYGFGRNKPTSIFDLKGWLVFFNIELDGVLKFSYSQNFSTSLALSENASLIESAVLALEDRYFFTHKGIDFRCFFRIASQFFRRKRLGGVSTIEQQLVRTVLNRKERRLGRKFNEMVVARLLWYHMNKREVLGAYVSCAYYGYKLNGCDAASNFLFGVKSRELNVAQAVFIASLLVYPLPKAVRNSLPKQAEVDQILRHARSIDLLWANKMERRFRYGLELMSNVD</sequence>
<keyword evidence="10" id="KW-0961">Cell wall biogenesis/degradation</keyword>
<keyword evidence="4" id="KW-0808">Transferase</keyword>
<keyword evidence="8" id="KW-1133">Transmembrane helix</keyword>
<accession>A0A5D9D9G6</accession>
<dbReference type="SUPFAM" id="SSF53955">
    <property type="entry name" value="Lysozyme-like"/>
    <property type="match status" value="1"/>
</dbReference>
<evidence type="ECO:0000256" key="8">
    <source>
        <dbReference type="ARBA" id="ARBA00022989"/>
    </source>
</evidence>
<dbReference type="InterPro" id="IPR023346">
    <property type="entry name" value="Lysozyme-like_dom_sf"/>
</dbReference>
<evidence type="ECO:0000256" key="1">
    <source>
        <dbReference type="ARBA" id="ARBA00004752"/>
    </source>
</evidence>
<keyword evidence="13" id="KW-1185">Reference proteome</keyword>
<keyword evidence="3" id="KW-0328">Glycosyltransferase</keyword>
<dbReference type="Gene3D" id="1.10.3810.10">
    <property type="entry name" value="Biosynthetic peptidoglycan transglycosylase-like"/>
    <property type="match status" value="1"/>
</dbReference>
<reference evidence="12 13" key="1">
    <citation type="submission" date="2019-08" db="EMBL/GenBank/DDBJ databases">
        <title>Draft Genome Sequence of Halomonas eurihalina Isolated from Preserved Hide-surface.</title>
        <authorList>
            <person name="Hussain S.A."/>
            <person name="Xu A."/>
            <person name="Sarker M."/>
            <person name="Sommers C."/>
        </authorList>
    </citation>
    <scope>NUCLEOTIDE SEQUENCE [LARGE SCALE GENOMIC DNA]</scope>
    <source>
        <strain evidence="12 13">MS1</strain>
    </source>
</reference>
<dbReference type="OrthoDB" id="9766909at2"/>
<dbReference type="RefSeq" id="WP_149321693.1">
    <property type="nucleotide sequence ID" value="NZ_JARWAH010000007.1"/>
</dbReference>
<keyword evidence="6" id="KW-0133">Cell shape</keyword>
<feature type="domain" description="Glycosyl transferase family 51" evidence="11">
    <location>
        <begin position="37"/>
        <end position="180"/>
    </location>
</feature>
<dbReference type="GO" id="GO:0071555">
    <property type="term" value="P:cell wall organization"/>
    <property type="evidence" value="ECO:0007669"/>
    <property type="project" value="UniProtKB-KW"/>
</dbReference>
<dbReference type="GO" id="GO:0008955">
    <property type="term" value="F:peptidoglycan glycosyltransferase activity"/>
    <property type="evidence" value="ECO:0007669"/>
    <property type="project" value="TreeGrafter"/>
</dbReference>
<comment type="caution">
    <text evidence="12">The sequence shown here is derived from an EMBL/GenBank/DDBJ whole genome shotgun (WGS) entry which is preliminary data.</text>
</comment>
<keyword evidence="5" id="KW-0812">Transmembrane</keyword>
<evidence type="ECO:0000256" key="4">
    <source>
        <dbReference type="ARBA" id="ARBA00022679"/>
    </source>
</evidence>
<dbReference type="GO" id="GO:0008360">
    <property type="term" value="P:regulation of cell shape"/>
    <property type="evidence" value="ECO:0007669"/>
    <property type="project" value="UniProtKB-KW"/>
</dbReference>
<dbReference type="GO" id="GO:0030288">
    <property type="term" value="C:outer membrane-bounded periplasmic space"/>
    <property type="evidence" value="ECO:0007669"/>
    <property type="project" value="TreeGrafter"/>
</dbReference>
<evidence type="ECO:0000256" key="6">
    <source>
        <dbReference type="ARBA" id="ARBA00022960"/>
    </source>
</evidence>
<keyword evidence="2" id="KW-1003">Cell membrane</keyword>
<evidence type="ECO:0000256" key="5">
    <source>
        <dbReference type="ARBA" id="ARBA00022692"/>
    </source>
</evidence>
<dbReference type="GO" id="GO:0009252">
    <property type="term" value="P:peptidoglycan biosynthetic process"/>
    <property type="evidence" value="ECO:0007669"/>
    <property type="project" value="UniProtKB-KW"/>
</dbReference>
<proteinExistence type="predicted"/>
<dbReference type="InterPro" id="IPR050396">
    <property type="entry name" value="Glycosyltr_51/Transpeptidase"/>
</dbReference>
<keyword evidence="9" id="KW-0472">Membrane</keyword>
<dbReference type="Pfam" id="PF00912">
    <property type="entry name" value="Transgly"/>
    <property type="match status" value="1"/>
</dbReference>
<dbReference type="PANTHER" id="PTHR32282">
    <property type="entry name" value="BINDING PROTEIN TRANSPEPTIDASE, PUTATIVE-RELATED"/>
    <property type="match status" value="1"/>
</dbReference>
<evidence type="ECO:0000256" key="7">
    <source>
        <dbReference type="ARBA" id="ARBA00022984"/>
    </source>
</evidence>
<dbReference type="Proteomes" id="UP000324260">
    <property type="component" value="Unassembled WGS sequence"/>
</dbReference>
<comment type="pathway">
    <text evidence="1">Cell wall biogenesis; peptidoglycan biosynthesis.</text>
</comment>
<evidence type="ECO:0000313" key="13">
    <source>
        <dbReference type="Proteomes" id="UP000324260"/>
    </source>
</evidence>
<evidence type="ECO:0000256" key="9">
    <source>
        <dbReference type="ARBA" id="ARBA00023136"/>
    </source>
</evidence>
<keyword evidence="7" id="KW-0573">Peptidoglycan synthesis</keyword>
<evidence type="ECO:0000256" key="10">
    <source>
        <dbReference type="ARBA" id="ARBA00023316"/>
    </source>
</evidence>
<dbReference type="InterPro" id="IPR001264">
    <property type="entry name" value="Glyco_trans_51"/>
</dbReference>
<evidence type="ECO:0000259" key="11">
    <source>
        <dbReference type="Pfam" id="PF00912"/>
    </source>
</evidence>
<protein>
    <recommendedName>
        <fullName evidence="11">Glycosyl transferase family 51 domain-containing protein</fullName>
    </recommendedName>
</protein>
<evidence type="ECO:0000256" key="3">
    <source>
        <dbReference type="ARBA" id="ARBA00022676"/>
    </source>
</evidence>
<dbReference type="AlphaFoldDB" id="A0A5D9D9G6"/>
<evidence type="ECO:0000256" key="2">
    <source>
        <dbReference type="ARBA" id="ARBA00022475"/>
    </source>
</evidence>
<gene>
    <name evidence="12" type="ORF">FZZ93_07430</name>
</gene>
<dbReference type="EMBL" id="VTPU01000006">
    <property type="protein sequence ID" value="TZG40073.1"/>
    <property type="molecule type" value="Genomic_DNA"/>
</dbReference>